<reference evidence="2 3" key="1">
    <citation type="journal article" date="2019" name="Sci. Data">
        <title>Hybrid genome assembly and annotation of Danionella translucida.</title>
        <authorList>
            <person name="Kadobianskyi M."/>
            <person name="Schulze L."/>
            <person name="Schuelke M."/>
            <person name="Judkewitz B."/>
        </authorList>
    </citation>
    <scope>NUCLEOTIDE SEQUENCE [LARGE SCALE GENOMIC DNA]</scope>
    <source>
        <strain evidence="2 3">Bolton</strain>
    </source>
</reference>
<organism evidence="2 3">
    <name type="scientific">Danionella cerebrum</name>
    <dbReference type="NCBI Taxonomy" id="2873325"/>
    <lineage>
        <taxon>Eukaryota</taxon>
        <taxon>Metazoa</taxon>
        <taxon>Chordata</taxon>
        <taxon>Craniata</taxon>
        <taxon>Vertebrata</taxon>
        <taxon>Euteleostomi</taxon>
        <taxon>Actinopterygii</taxon>
        <taxon>Neopterygii</taxon>
        <taxon>Teleostei</taxon>
        <taxon>Ostariophysi</taxon>
        <taxon>Cypriniformes</taxon>
        <taxon>Danionidae</taxon>
        <taxon>Danioninae</taxon>
        <taxon>Danionella</taxon>
    </lineage>
</organism>
<name>A0A553PXD9_9TELE</name>
<feature type="non-terminal residue" evidence="2">
    <location>
        <position position="1"/>
    </location>
</feature>
<sequence length="186" mass="20794">KEGTDVSMNPCVKSVICDCSVFSLWQSPASGRFCSQPLGTPIIYLNSEPKHRDHYPRLSLTHPSASQQTSRNMDLSAVLLFPVHAVVWLYSLLSFLPLYFMTGAQEKKALAKRLKSKSTSGRPDGPYRSVDRFDSLVTVDFPGKDTLDKLFDHAVHRFAKADCLGTREVLSEENETQPTGKVFKKV</sequence>
<keyword evidence="3" id="KW-1185">Reference proteome</keyword>
<gene>
    <name evidence="2" type="ORF">DNTS_006250</name>
</gene>
<accession>A0A553PXD9</accession>
<evidence type="ECO:0000313" key="3">
    <source>
        <dbReference type="Proteomes" id="UP000316079"/>
    </source>
</evidence>
<dbReference type="AlphaFoldDB" id="A0A553PXD9"/>
<evidence type="ECO:0000313" key="2">
    <source>
        <dbReference type="EMBL" id="TRY82352.1"/>
    </source>
</evidence>
<dbReference type="STRING" id="623744.A0A553PXD9"/>
<dbReference type="EMBL" id="SRMA01026564">
    <property type="protein sequence ID" value="TRY82352.1"/>
    <property type="molecule type" value="Genomic_DNA"/>
</dbReference>
<proteinExistence type="predicted"/>
<keyword evidence="1" id="KW-0812">Transmembrane</keyword>
<comment type="caution">
    <text evidence="2">The sequence shown here is derived from an EMBL/GenBank/DDBJ whole genome shotgun (WGS) entry which is preliminary data.</text>
</comment>
<protein>
    <submittedName>
        <fullName evidence="2">Uncharacterized protein</fullName>
    </submittedName>
</protein>
<dbReference type="Proteomes" id="UP000316079">
    <property type="component" value="Unassembled WGS sequence"/>
</dbReference>
<evidence type="ECO:0000256" key="1">
    <source>
        <dbReference type="SAM" id="Phobius"/>
    </source>
</evidence>
<keyword evidence="1" id="KW-1133">Transmembrane helix</keyword>
<feature type="transmembrane region" description="Helical" evidence="1">
    <location>
        <begin position="79"/>
        <end position="100"/>
    </location>
</feature>
<keyword evidence="1" id="KW-0472">Membrane</keyword>
<dbReference type="OrthoDB" id="9340761at2759"/>